<feature type="compositionally biased region" description="Basic and acidic residues" evidence="1">
    <location>
        <begin position="1"/>
        <end position="19"/>
    </location>
</feature>
<evidence type="ECO:0000256" key="1">
    <source>
        <dbReference type="SAM" id="MobiDB-lite"/>
    </source>
</evidence>
<keyword evidence="2" id="KW-1133">Transmembrane helix</keyword>
<keyword evidence="2" id="KW-0472">Membrane</keyword>
<feature type="compositionally biased region" description="Acidic residues" evidence="1">
    <location>
        <begin position="20"/>
        <end position="48"/>
    </location>
</feature>
<evidence type="ECO:0000313" key="4">
    <source>
        <dbReference type="Proteomes" id="UP000326354"/>
    </source>
</evidence>
<evidence type="ECO:0000313" key="3">
    <source>
        <dbReference type="EMBL" id="BBM81870.1"/>
    </source>
</evidence>
<dbReference type="AlphaFoldDB" id="A0A5S9IIW1"/>
<gene>
    <name evidence="3" type="ORF">UABAM_00212</name>
</gene>
<evidence type="ECO:0000256" key="2">
    <source>
        <dbReference type="SAM" id="Phobius"/>
    </source>
</evidence>
<dbReference type="RefSeq" id="WP_151966134.1">
    <property type="nucleotide sequence ID" value="NZ_AP019860.1"/>
</dbReference>
<sequence>MEEKNKEQEEVQDEVKSDSAEEQSAEQVEEQTEQDAQDAQDESEEQKEEESAPTTPYEFGNEQNMIFEEFAMRLGFVGKLAIFTGIVGFIHSSISLYYQNILNGVASFLLMGVLCMYIGVCHLKASRSFLNIVTTEGDDISFAMKAVNNLRLYYRAFYGITVAGIIATAAYTAYVIINHL</sequence>
<accession>A0A5S9IIW1</accession>
<feature type="transmembrane region" description="Helical" evidence="2">
    <location>
        <begin position="80"/>
        <end position="98"/>
    </location>
</feature>
<dbReference type="KEGG" id="uam:UABAM_00212"/>
<feature type="transmembrane region" description="Helical" evidence="2">
    <location>
        <begin position="104"/>
        <end position="123"/>
    </location>
</feature>
<protein>
    <submittedName>
        <fullName evidence="3">Uncharacterized protein</fullName>
    </submittedName>
</protein>
<proteinExistence type="predicted"/>
<dbReference type="Proteomes" id="UP000326354">
    <property type="component" value="Chromosome"/>
</dbReference>
<name>A0A5S9IIW1_UABAM</name>
<dbReference type="EMBL" id="AP019860">
    <property type="protein sequence ID" value="BBM81870.1"/>
    <property type="molecule type" value="Genomic_DNA"/>
</dbReference>
<feature type="region of interest" description="Disordered" evidence="1">
    <location>
        <begin position="1"/>
        <end position="58"/>
    </location>
</feature>
<organism evidence="3 4">
    <name type="scientific">Uabimicrobium amorphum</name>
    <dbReference type="NCBI Taxonomy" id="2596890"/>
    <lineage>
        <taxon>Bacteria</taxon>
        <taxon>Pseudomonadati</taxon>
        <taxon>Planctomycetota</taxon>
        <taxon>Candidatus Uabimicrobiia</taxon>
        <taxon>Candidatus Uabimicrobiales</taxon>
        <taxon>Candidatus Uabimicrobiaceae</taxon>
        <taxon>Candidatus Uabimicrobium</taxon>
    </lineage>
</organism>
<keyword evidence="4" id="KW-1185">Reference proteome</keyword>
<keyword evidence="2" id="KW-0812">Transmembrane</keyword>
<feature type="transmembrane region" description="Helical" evidence="2">
    <location>
        <begin position="152"/>
        <end position="177"/>
    </location>
</feature>
<reference evidence="3 4" key="1">
    <citation type="submission" date="2019-08" db="EMBL/GenBank/DDBJ databases">
        <title>Complete genome sequence of Candidatus Uab amorphum.</title>
        <authorList>
            <person name="Shiratori T."/>
            <person name="Suzuki S."/>
            <person name="Kakizawa Y."/>
            <person name="Ishida K."/>
        </authorList>
    </citation>
    <scope>NUCLEOTIDE SEQUENCE [LARGE SCALE GENOMIC DNA]</scope>
    <source>
        <strain evidence="3 4">SRT547</strain>
    </source>
</reference>